<feature type="signal peptide" evidence="1">
    <location>
        <begin position="1"/>
        <end position="33"/>
    </location>
</feature>
<accession>A0ABU0REQ2</accession>
<comment type="caution">
    <text evidence="2">The sequence shown here is derived from an EMBL/GenBank/DDBJ whole genome shotgun (WGS) entry which is preliminary data.</text>
</comment>
<protein>
    <recommendedName>
        <fullName evidence="4">ABC transporter substrate-binding protein</fullName>
    </recommendedName>
</protein>
<reference evidence="2 3" key="1">
    <citation type="submission" date="2023-07" db="EMBL/GenBank/DDBJ databases">
        <title>Comparative genomics of wheat-associated soil bacteria to identify genetic determinants of phenazine resistance.</title>
        <authorList>
            <person name="Mouncey N."/>
        </authorList>
    </citation>
    <scope>NUCLEOTIDE SEQUENCE [LARGE SCALE GENOMIC DNA]</scope>
    <source>
        <strain evidence="2 3">W2I16</strain>
    </source>
</reference>
<keyword evidence="3" id="KW-1185">Reference proteome</keyword>
<dbReference type="Proteomes" id="UP001223072">
    <property type="component" value="Unassembled WGS sequence"/>
</dbReference>
<keyword evidence="1" id="KW-0732">Signal</keyword>
<evidence type="ECO:0008006" key="4">
    <source>
        <dbReference type="Google" id="ProtNLM"/>
    </source>
</evidence>
<evidence type="ECO:0000256" key="1">
    <source>
        <dbReference type="SAM" id="SignalP"/>
    </source>
</evidence>
<organism evidence="2 3">
    <name type="scientific">Streptomyces turgidiscabies</name>
    <dbReference type="NCBI Taxonomy" id="85558"/>
    <lineage>
        <taxon>Bacteria</taxon>
        <taxon>Bacillati</taxon>
        <taxon>Actinomycetota</taxon>
        <taxon>Actinomycetes</taxon>
        <taxon>Kitasatosporales</taxon>
        <taxon>Streptomycetaceae</taxon>
        <taxon>Streptomyces</taxon>
    </lineage>
</organism>
<evidence type="ECO:0000313" key="3">
    <source>
        <dbReference type="Proteomes" id="UP001223072"/>
    </source>
</evidence>
<sequence length="79" mass="8275">MRRRRSAPAWTGACLLLLAPAAACGLTSGSPMADEVGPGSIGRGMPLRGAQLTVTSKSFTENLIPDVALEWMRAEGFVT</sequence>
<evidence type="ECO:0000313" key="2">
    <source>
        <dbReference type="EMBL" id="MDQ0930466.1"/>
    </source>
</evidence>
<gene>
    <name evidence="2" type="ORF">QFZ49_000373</name>
</gene>
<proteinExistence type="predicted"/>
<name>A0ABU0REQ2_9ACTN</name>
<dbReference type="EMBL" id="JAUSZS010000002">
    <property type="protein sequence ID" value="MDQ0930466.1"/>
    <property type="molecule type" value="Genomic_DNA"/>
</dbReference>
<feature type="chain" id="PRO_5047493511" description="ABC transporter substrate-binding protein" evidence="1">
    <location>
        <begin position="34"/>
        <end position="79"/>
    </location>
</feature>